<evidence type="ECO:0000259" key="3">
    <source>
        <dbReference type="PROSITE" id="PS50994"/>
    </source>
</evidence>
<dbReference type="Pfam" id="PF14223">
    <property type="entry name" value="Retrotran_gag_2"/>
    <property type="match status" value="1"/>
</dbReference>
<dbReference type="GO" id="GO:0006508">
    <property type="term" value="P:proteolysis"/>
    <property type="evidence" value="ECO:0007669"/>
    <property type="project" value="UniProtKB-KW"/>
</dbReference>
<dbReference type="InterPro" id="IPR057670">
    <property type="entry name" value="SH3_retrovirus"/>
</dbReference>
<dbReference type="SUPFAM" id="SSF53098">
    <property type="entry name" value="Ribonuclease H-like"/>
    <property type="match status" value="1"/>
</dbReference>
<feature type="domain" description="Integrase catalytic" evidence="3">
    <location>
        <begin position="411"/>
        <end position="579"/>
    </location>
</feature>
<feature type="compositionally biased region" description="Low complexity" evidence="2">
    <location>
        <begin position="269"/>
        <end position="287"/>
    </location>
</feature>
<evidence type="ECO:0000313" key="4">
    <source>
        <dbReference type="EMBL" id="KAL1203424.1"/>
    </source>
</evidence>
<evidence type="ECO:0000256" key="1">
    <source>
        <dbReference type="ARBA" id="ARBA00022670"/>
    </source>
</evidence>
<feature type="region of interest" description="Disordered" evidence="2">
    <location>
        <begin position="816"/>
        <end position="835"/>
    </location>
</feature>
<dbReference type="InterPro" id="IPR001584">
    <property type="entry name" value="Integrase_cat-core"/>
</dbReference>
<dbReference type="Pfam" id="PF13976">
    <property type="entry name" value="gag_pre-integrs"/>
    <property type="match status" value="1"/>
</dbReference>
<proteinExistence type="predicted"/>
<comment type="caution">
    <text evidence="4">The sequence shown here is derived from an EMBL/GenBank/DDBJ whole genome shotgun (WGS) entry which is preliminary data.</text>
</comment>
<accession>A0ABD1AJH9</accession>
<dbReference type="Proteomes" id="UP001558713">
    <property type="component" value="Unassembled WGS sequence"/>
</dbReference>
<feature type="region of interest" description="Disordered" evidence="2">
    <location>
        <begin position="268"/>
        <end position="291"/>
    </location>
</feature>
<dbReference type="InterPro" id="IPR054722">
    <property type="entry name" value="PolX-like_BBD"/>
</dbReference>
<dbReference type="InterPro" id="IPR025724">
    <property type="entry name" value="GAG-pre-integrase_dom"/>
</dbReference>
<sequence length="835" mass="94249">MEETRPTAIRVILNGENYLLWSRATKTNLYGRGLWSQIEPAKGKKIQEGDEEALEKWMQKDQLVLSIIHSSLRDQIFESYSYCETAQELWETLKKVYRDITNLSRVFEVKKELNSLTQEDQDFTKHFGKYRSLLAEMDMLRPSTKDLKIIEERKEQDRVFGLLQTLHPRFNDLVKHILREEKLPSLENVCSQIQKEQGSLDLFNKGELPTANKGLYKPPFSSNKKGTTTKQCEHCKSLGKFNQGRGHTKEECFILHPHLRANYRARQQANEASASANAPIAPASAPNGHSNQAIISESNGMITMRKGDLEAMIKTMQICKESGITFLSSKSSNSLLVDSGASHHMIKDPNLLNDIKNTSGHVEIANGVREPIKGIGNLNLFGKESSAFYMPTFSNNLVSVQRATNDLNAYAVFGPNSFHFQDIKTGEVLGKRETKGELYALKDLKKPSNSTNSCHVASSSSDLWHARLGHPHSRALNLIMPNVLRSNNGGEYTSNTFKAHLANHGILHQTSCPYTPQQNGVAERKNRHLMEVARSMMFHKNMPRRFWGDAVMTACYLINRTPTKVLNDISPYEVLNKTKPHIDHLRVFGCVCFVLVPGDQMNKLDAKSTRSVFIGYSTTQKGYRCYDPSTKRIMTSRDVKFLEDQSYFEKSGWESVKDLADSTADRAASLQHLLTQLGLPQMNEDQTALANNQDNPGAPHRQDDQIQEEGANVPEEQENEEVNEQGGVNHETPPEANVQQNEDVNEQGGVNQETPPEANVQENEDVNEQEEAPAPTLRRSTRQRFGPEHWKQTRVYYNNQAVAHPIQAECSLAPFASRPSSVPWKDRAALHPKDL</sequence>
<evidence type="ECO:0000256" key="2">
    <source>
        <dbReference type="SAM" id="MobiDB-lite"/>
    </source>
</evidence>
<dbReference type="PANTHER" id="PTHR42648:SF28">
    <property type="entry name" value="TRANSPOSON-ENCODED PROTEIN WITH RIBONUCLEASE H-LIKE AND RETROVIRUS ZINC FINGER-LIKE DOMAINS"/>
    <property type="match status" value="1"/>
</dbReference>
<dbReference type="InterPro" id="IPR012337">
    <property type="entry name" value="RNaseH-like_sf"/>
</dbReference>
<feature type="compositionally biased region" description="Basic and acidic residues" evidence="2">
    <location>
        <begin position="824"/>
        <end position="835"/>
    </location>
</feature>
<organism evidence="4 5">
    <name type="scientific">Cardamine amara subsp. amara</name>
    <dbReference type="NCBI Taxonomy" id="228776"/>
    <lineage>
        <taxon>Eukaryota</taxon>
        <taxon>Viridiplantae</taxon>
        <taxon>Streptophyta</taxon>
        <taxon>Embryophyta</taxon>
        <taxon>Tracheophyta</taxon>
        <taxon>Spermatophyta</taxon>
        <taxon>Magnoliopsida</taxon>
        <taxon>eudicotyledons</taxon>
        <taxon>Gunneridae</taxon>
        <taxon>Pentapetalae</taxon>
        <taxon>rosids</taxon>
        <taxon>malvids</taxon>
        <taxon>Brassicales</taxon>
        <taxon>Brassicaceae</taxon>
        <taxon>Cardamineae</taxon>
        <taxon>Cardamine</taxon>
    </lineage>
</organism>
<evidence type="ECO:0000313" key="5">
    <source>
        <dbReference type="Proteomes" id="UP001558713"/>
    </source>
</evidence>
<dbReference type="EMBL" id="JBANAX010000557">
    <property type="protein sequence ID" value="KAL1203424.1"/>
    <property type="molecule type" value="Genomic_DNA"/>
</dbReference>
<feature type="compositionally biased region" description="Acidic residues" evidence="2">
    <location>
        <begin position="762"/>
        <end position="771"/>
    </location>
</feature>
<keyword evidence="1" id="KW-0378">Hydrolase</keyword>
<name>A0ABD1AJH9_CARAN</name>
<reference evidence="4 5" key="1">
    <citation type="submission" date="2024-04" db="EMBL/GenBank/DDBJ databases">
        <title>Genome assembly C_amara_ONT_v2.</title>
        <authorList>
            <person name="Yant L."/>
            <person name="Moore C."/>
            <person name="Slenker M."/>
        </authorList>
    </citation>
    <scope>NUCLEOTIDE SEQUENCE [LARGE SCALE GENOMIC DNA]</scope>
    <source>
        <tissue evidence="4">Leaf</tissue>
    </source>
</reference>
<dbReference type="InterPro" id="IPR036397">
    <property type="entry name" value="RNaseH_sf"/>
</dbReference>
<dbReference type="Gene3D" id="3.30.420.10">
    <property type="entry name" value="Ribonuclease H-like superfamily/Ribonuclease H"/>
    <property type="match status" value="1"/>
</dbReference>
<dbReference type="AlphaFoldDB" id="A0ABD1AJH9"/>
<dbReference type="PANTHER" id="PTHR42648">
    <property type="entry name" value="TRANSPOSASE, PUTATIVE-RELATED"/>
    <property type="match status" value="1"/>
</dbReference>
<feature type="compositionally biased region" description="Polar residues" evidence="2">
    <location>
        <begin position="737"/>
        <end position="754"/>
    </location>
</feature>
<dbReference type="Pfam" id="PF22936">
    <property type="entry name" value="Pol_BBD"/>
    <property type="match status" value="1"/>
</dbReference>
<gene>
    <name evidence="4" type="ORF">V5N11_014350</name>
</gene>
<keyword evidence="1" id="KW-0645">Protease</keyword>
<dbReference type="Pfam" id="PF25597">
    <property type="entry name" value="SH3_retrovirus"/>
    <property type="match status" value="1"/>
</dbReference>
<dbReference type="InterPro" id="IPR039537">
    <property type="entry name" value="Retrotran_Ty1/copia-like"/>
</dbReference>
<dbReference type="GO" id="GO:0008233">
    <property type="term" value="F:peptidase activity"/>
    <property type="evidence" value="ECO:0007669"/>
    <property type="project" value="UniProtKB-KW"/>
</dbReference>
<keyword evidence="5" id="KW-1185">Reference proteome</keyword>
<dbReference type="PROSITE" id="PS50994">
    <property type="entry name" value="INTEGRASE"/>
    <property type="match status" value="1"/>
</dbReference>
<protein>
    <submittedName>
        <fullName evidence="4">Retrovirus-related Pol polyprotein from transposon TNT 1-94</fullName>
    </submittedName>
</protein>
<feature type="region of interest" description="Disordered" evidence="2">
    <location>
        <begin position="712"/>
        <end position="789"/>
    </location>
</feature>